<comment type="subcellular location">
    <subcellularLocation>
        <location evidence="1">Membrane</location>
        <topology evidence="1">Multi-pass membrane protein</topology>
    </subcellularLocation>
</comment>
<accession>A0A1J7GGT2</accession>
<feature type="region of interest" description="Disordered" evidence="9">
    <location>
        <begin position="1"/>
        <end position="26"/>
    </location>
</feature>
<evidence type="ECO:0000256" key="9">
    <source>
        <dbReference type="SAM" id="MobiDB-lite"/>
    </source>
</evidence>
<dbReference type="PANTHER" id="PTHR11003:SF334">
    <property type="entry name" value="FI03418P"/>
    <property type="match status" value="1"/>
</dbReference>
<keyword evidence="6" id="KW-0406">Ion transport</keyword>
<feature type="transmembrane region" description="Helical" evidence="10">
    <location>
        <begin position="151"/>
        <end position="172"/>
    </location>
</feature>
<keyword evidence="3" id="KW-0813">Transport</keyword>
<organism evidence="12 13">
    <name type="scientific">Lupinus angustifolius</name>
    <name type="common">Narrow-leaved blue lupine</name>
    <dbReference type="NCBI Taxonomy" id="3871"/>
    <lineage>
        <taxon>Eukaryota</taxon>
        <taxon>Viridiplantae</taxon>
        <taxon>Streptophyta</taxon>
        <taxon>Embryophyta</taxon>
        <taxon>Tracheophyta</taxon>
        <taxon>Spermatophyta</taxon>
        <taxon>Magnoliopsida</taxon>
        <taxon>eudicotyledons</taxon>
        <taxon>Gunneridae</taxon>
        <taxon>Pentapetalae</taxon>
        <taxon>rosids</taxon>
        <taxon>fabids</taxon>
        <taxon>Fabales</taxon>
        <taxon>Fabaceae</taxon>
        <taxon>Papilionoideae</taxon>
        <taxon>50 kb inversion clade</taxon>
        <taxon>genistoids sensu lato</taxon>
        <taxon>core genistoids</taxon>
        <taxon>Genisteae</taxon>
        <taxon>Lupinus</taxon>
    </lineage>
</organism>
<evidence type="ECO:0000256" key="8">
    <source>
        <dbReference type="ARBA" id="ARBA00023303"/>
    </source>
</evidence>
<evidence type="ECO:0000256" key="10">
    <source>
        <dbReference type="SAM" id="Phobius"/>
    </source>
</evidence>
<evidence type="ECO:0000256" key="2">
    <source>
        <dbReference type="ARBA" id="ARBA00010159"/>
    </source>
</evidence>
<evidence type="ECO:0000313" key="13">
    <source>
        <dbReference type="Proteomes" id="UP000188354"/>
    </source>
</evidence>
<dbReference type="PANTHER" id="PTHR11003">
    <property type="entry name" value="POTASSIUM CHANNEL, SUBFAMILY K"/>
    <property type="match status" value="1"/>
</dbReference>
<dbReference type="GO" id="GO:0022841">
    <property type="term" value="F:potassium ion leak channel activity"/>
    <property type="evidence" value="ECO:0007669"/>
    <property type="project" value="TreeGrafter"/>
</dbReference>
<dbReference type="GO" id="GO:0005774">
    <property type="term" value="C:vacuolar membrane"/>
    <property type="evidence" value="ECO:0007669"/>
    <property type="project" value="UniProtKB-ARBA"/>
</dbReference>
<evidence type="ECO:0000256" key="4">
    <source>
        <dbReference type="ARBA" id="ARBA00022692"/>
    </source>
</evidence>
<protein>
    <recommendedName>
        <fullName evidence="11">Potassium channel domain-containing protein</fullName>
    </recommendedName>
</protein>
<proteinExistence type="inferred from homology"/>
<reference evidence="12 13" key="1">
    <citation type="journal article" date="2017" name="Plant Biotechnol. J.">
        <title>A comprehensive draft genome sequence for lupin (Lupinus angustifolius), an emerging health food: insights into plant-microbe interactions and legume evolution.</title>
        <authorList>
            <person name="Hane J.K."/>
            <person name="Ming Y."/>
            <person name="Kamphuis L.G."/>
            <person name="Nelson M.N."/>
            <person name="Garg G."/>
            <person name="Atkins C.A."/>
            <person name="Bayer P.E."/>
            <person name="Bravo A."/>
            <person name="Bringans S."/>
            <person name="Cannon S."/>
            <person name="Edwards D."/>
            <person name="Foley R."/>
            <person name="Gao L.L."/>
            <person name="Harrison M.J."/>
            <person name="Huang W."/>
            <person name="Hurgobin B."/>
            <person name="Li S."/>
            <person name="Liu C.W."/>
            <person name="McGrath A."/>
            <person name="Morahan G."/>
            <person name="Murray J."/>
            <person name="Weller J."/>
            <person name="Jian J."/>
            <person name="Singh K.B."/>
        </authorList>
    </citation>
    <scope>NUCLEOTIDE SEQUENCE [LARGE SCALE GENOMIC DNA]</scope>
    <source>
        <strain evidence="13">cv. Tanjil</strain>
        <tissue evidence="12">Whole plant</tissue>
    </source>
</reference>
<dbReference type="Pfam" id="PF07885">
    <property type="entry name" value="Ion_trans_2"/>
    <property type="match status" value="1"/>
</dbReference>
<sequence length="214" mass="23504">MKIYRKMINGTDANENLGGAQGTQGVLGTGEIVTEENTVQDKSHEDSENLCGTQGVRGTGEIVREKNIVQDQSREDSENLGGTQGVGGAQGTRENERDEKTVQDQYHEDSENLGGPKTLSTLMRKLICIAILVGYMILGVLVYYLNSITSMLINGIYVVVVTLTSVGYGDIVPQITFAKLTTSIYILVGFGMWAIILNYLIDDELQKLRTRFMV</sequence>
<dbReference type="GO" id="GO:0015271">
    <property type="term" value="F:outward rectifier potassium channel activity"/>
    <property type="evidence" value="ECO:0007669"/>
    <property type="project" value="TreeGrafter"/>
</dbReference>
<evidence type="ECO:0000256" key="5">
    <source>
        <dbReference type="ARBA" id="ARBA00022989"/>
    </source>
</evidence>
<name>A0A1J7GGT2_LUPAN</name>
<feature type="transmembrane region" description="Helical" evidence="10">
    <location>
        <begin position="184"/>
        <end position="201"/>
    </location>
</feature>
<dbReference type="EMBL" id="KV862326">
    <property type="protein sequence ID" value="OIV89272.1"/>
    <property type="molecule type" value="Genomic_DNA"/>
</dbReference>
<evidence type="ECO:0000256" key="6">
    <source>
        <dbReference type="ARBA" id="ARBA00023065"/>
    </source>
</evidence>
<dbReference type="SUPFAM" id="SSF81324">
    <property type="entry name" value="Voltage-gated potassium channels"/>
    <property type="match status" value="1"/>
</dbReference>
<dbReference type="AlphaFoldDB" id="A0A1J7GGT2"/>
<dbReference type="InterPro" id="IPR013099">
    <property type="entry name" value="K_chnl_dom"/>
</dbReference>
<feature type="region of interest" description="Disordered" evidence="9">
    <location>
        <begin position="69"/>
        <end position="112"/>
    </location>
</feature>
<keyword evidence="8" id="KW-0407">Ion channel</keyword>
<gene>
    <name evidence="12" type="ORF">TanjilG_23732</name>
</gene>
<evidence type="ECO:0000313" key="12">
    <source>
        <dbReference type="EMBL" id="OIV89272.1"/>
    </source>
</evidence>
<keyword evidence="5 10" id="KW-1133">Transmembrane helix</keyword>
<dbReference type="GO" id="GO:0030322">
    <property type="term" value="P:stabilization of membrane potential"/>
    <property type="evidence" value="ECO:0007669"/>
    <property type="project" value="TreeGrafter"/>
</dbReference>
<dbReference type="Gramene" id="OIV89272">
    <property type="protein sequence ID" value="OIV89272"/>
    <property type="gene ID" value="TanjilG_23732"/>
</dbReference>
<dbReference type="InterPro" id="IPR003280">
    <property type="entry name" value="2pore_dom_K_chnl"/>
</dbReference>
<evidence type="ECO:0000256" key="3">
    <source>
        <dbReference type="ARBA" id="ARBA00022448"/>
    </source>
</evidence>
<comment type="similarity">
    <text evidence="2">Belongs to the two pore domain potassium channel (TC 1.A.1.7) family.</text>
</comment>
<feature type="domain" description="Potassium channel" evidence="11">
    <location>
        <begin position="131"/>
        <end position="201"/>
    </location>
</feature>
<evidence type="ECO:0000259" key="11">
    <source>
        <dbReference type="Pfam" id="PF07885"/>
    </source>
</evidence>
<evidence type="ECO:0000256" key="7">
    <source>
        <dbReference type="ARBA" id="ARBA00023136"/>
    </source>
</evidence>
<feature type="compositionally biased region" description="Basic and acidic residues" evidence="9">
    <location>
        <begin position="93"/>
        <end position="110"/>
    </location>
</feature>
<keyword evidence="7 10" id="KW-0472">Membrane</keyword>
<evidence type="ECO:0000256" key="1">
    <source>
        <dbReference type="ARBA" id="ARBA00004141"/>
    </source>
</evidence>
<dbReference type="Proteomes" id="UP000188354">
    <property type="component" value="Unassembled WGS sequence"/>
</dbReference>
<dbReference type="Gene3D" id="1.10.287.70">
    <property type="match status" value="1"/>
</dbReference>
<feature type="transmembrane region" description="Helical" evidence="10">
    <location>
        <begin position="126"/>
        <end position="145"/>
    </location>
</feature>
<dbReference type="GO" id="GO:0005886">
    <property type="term" value="C:plasma membrane"/>
    <property type="evidence" value="ECO:0007669"/>
    <property type="project" value="TreeGrafter"/>
</dbReference>
<keyword evidence="4 10" id="KW-0812">Transmembrane</keyword>
<keyword evidence="13" id="KW-1185">Reference proteome</keyword>